<accession>A0A517QPB6</accession>
<dbReference type="Proteomes" id="UP000315724">
    <property type="component" value="Chromosome"/>
</dbReference>
<feature type="compositionally biased region" description="Polar residues" evidence="1">
    <location>
        <begin position="658"/>
        <end position="672"/>
    </location>
</feature>
<reference evidence="3 4" key="1">
    <citation type="submission" date="2019-02" db="EMBL/GenBank/DDBJ databases">
        <title>Deep-cultivation of Planctomycetes and their phenomic and genomic characterization uncovers novel biology.</title>
        <authorList>
            <person name="Wiegand S."/>
            <person name="Jogler M."/>
            <person name="Boedeker C."/>
            <person name="Pinto D."/>
            <person name="Vollmers J."/>
            <person name="Rivas-Marin E."/>
            <person name="Kohn T."/>
            <person name="Peeters S.H."/>
            <person name="Heuer A."/>
            <person name="Rast P."/>
            <person name="Oberbeckmann S."/>
            <person name="Bunk B."/>
            <person name="Jeske O."/>
            <person name="Meyerdierks A."/>
            <person name="Storesund J.E."/>
            <person name="Kallscheuer N."/>
            <person name="Luecker S."/>
            <person name="Lage O.M."/>
            <person name="Pohl T."/>
            <person name="Merkel B.J."/>
            <person name="Hornburger P."/>
            <person name="Mueller R.-W."/>
            <person name="Bruemmer F."/>
            <person name="Labrenz M."/>
            <person name="Spormann A.M."/>
            <person name="Op den Camp H."/>
            <person name="Overmann J."/>
            <person name="Amann R."/>
            <person name="Jetten M.S.M."/>
            <person name="Mascher T."/>
            <person name="Medema M.H."/>
            <person name="Devos D.P."/>
            <person name="Kaster A.-K."/>
            <person name="Ovreas L."/>
            <person name="Rohde M."/>
            <person name="Galperin M.Y."/>
            <person name="Jogler C."/>
        </authorList>
    </citation>
    <scope>NUCLEOTIDE SEQUENCE [LARGE SCALE GENOMIC DNA]</scope>
    <source>
        <strain evidence="3 4">Mal48</strain>
    </source>
</reference>
<evidence type="ECO:0008006" key="5">
    <source>
        <dbReference type="Google" id="ProtNLM"/>
    </source>
</evidence>
<sequence>MAVADPKSKPQKSASSKYVDFDEFIEYQLKKTRSGIHHTDVLSAVVVLAVFLTGYLLVFTIADHWIIQGGLSDLARTILLGIVGAISVTWLVTKIALPLYREVNILYAAKEIEESYPELKSSLVSWVQFREEGREIPSEILKAIEKRTALEIKEADVDQAVDRQFLMRSSYVLLGIVVVMCLYTVFSPKKLSNSVWRAFFPAASVSASTKTEILEVIPGDYEVLARDQLDVTVDLSGVIPENVSLLFTTSDHRFVDEPIPMRNTGEGLPRFRARLTGTNGEGLLKDLTYRIEAGDAVSDTYQIRIKQPPSATVTSIEYDYPDYMLLDDKSQSTSTIDAWEGVYVTVRAQTNMPITSAQLFRSDNDVAEETADVLTMQKTGPDQIEARWRLKFREDGTFANYYFIQVKNEAEESDPQPTIHRIKIRPDLKPEISILYPTEDLNVPANAVIPIAFEARDPDFMLRRVLLKIEREGELLPNVPRLFEGPETPEVRSKYRFDLKPLKLTTGDQLQFFLEAEDNFEPFDNLPKHVTRTSKLTINIVEPVEEEQAEQFTQEQEENLRQQLNESDPQQQERQQQQPPKEGSEMSEESAEEKSENKDPNEQGEPQDGGKQEEGDQQNAQPDQKNMSDSEQRERSGKKGDSSQKGESGQETEGDQPNPENTPNDKQGSNDPASMKENGDKEKSSEENPAEGTQTGEQNSEPDGTPTENTSQKNETGSSQKKTKKAEDDQALKKLLEWSEKNKEKNSDAEQQPDPAEQKETPNSDAAPNQENKSEPQETGESKPDPKSDSPMNSESESPGNPSADSPMPPGAENKDPASESTPEPKMDDDSKSDSPNDTPSANSPEKSGENPKSDPSAPKGESPQENTPENATKNSPQPSNSEGEKREDGNSSKTGEEPPADSPSEMKSTTPDKNQQQKSPETSNSETNKAPAGDMPEQTMDEPQPGEQKSGEQKSGEQMSGEQMSGEQKSGEQKSGEQKSGEQKSGEQKSGEQKSGEQKSGEQKSGEQKSGEQKSGEQKSGEQKSGEQKSGEQMSGEQKSGEQKSGEQMSGEQMSGEQMSGEQKSGEQKPGEQKPGEQKSGEQKSGEQKSGEQKSGEQKSGEQKSGEQKSGEQKSGEQKSGEQKSGEQKSGEQKSGEQKSGEQKSGEQKSGEGAGGQEGEASKGSEAGEPGQMDSGKNSTAQTGGGGAGGSGTETPSSVSEPSSGESPQLTPEEANLANKKKAVDLALKKLQDQIERGETPQELMEQLGYTEKDLSSFMQRLEERLSDPGINKEAETEAARRQFDSLLKGLDYKSTGERRDGGDHERQAAEGFGGANRPVIPEYREEDEAFKRKLSRQGTKK</sequence>
<feature type="compositionally biased region" description="Gly residues" evidence="1">
    <location>
        <begin position="1184"/>
        <end position="1193"/>
    </location>
</feature>
<feature type="compositionally biased region" description="Polar residues" evidence="1">
    <location>
        <begin position="1047"/>
        <end position="1064"/>
    </location>
</feature>
<evidence type="ECO:0000256" key="2">
    <source>
        <dbReference type="SAM" id="Phobius"/>
    </source>
</evidence>
<feature type="transmembrane region" description="Helical" evidence="2">
    <location>
        <begin position="169"/>
        <end position="186"/>
    </location>
</feature>
<feature type="compositionally biased region" description="Polar residues" evidence="1">
    <location>
        <begin position="790"/>
        <end position="804"/>
    </location>
</feature>
<dbReference type="EMBL" id="CP036267">
    <property type="protein sequence ID" value="QDT33463.1"/>
    <property type="molecule type" value="Genomic_DNA"/>
</dbReference>
<feature type="compositionally biased region" description="Low complexity" evidence="1">
    <location>
        <begin position="561"/>
        <end position="580"/>
    </location>
</feature>
<feature type="compositionally biased region" description="Polar residues" evidence="1">
    <location>
        <begin position="957"/>
        <end position="969"/>
    </location>
</feature>
<keyword evidence="2" id="KW-1133">Transmembrane helix</keyword>
<dbReference type="InterPro" id="IPR052671">
    <property type="entry name" value="Acrosomal_SP-10-like"/>
</dbReference>
<dbReference type="PANTHER" id="PTHR17571:SF34">
    <property type="entry name" value="ACROSOMAL PROTEIN SP-10"/>
    <property type="match status" value="1"/>
</dbReference>
<organism evidence="3 4">
    <name type="scientific">Thalassoglobus polymorphus</name>
    <dbReference type="NCBI Taxonomy" id="2527994"/>
    <lineage>
        <taxon>Bacteria</taxon>
        <taxon>Pseudomonadati</taxon>
        <taxon>Planctomycetota</taxon>
        <taxon>Planctomycetia</taxon>
        <taxon>Planctomycetales</taxon>
        <taxon>Planctomycetaceae</taxon>
        <taxon>Thalassoglobus</taxon>
    </lineage>
</organism>
<feature type="compositionally biased region" description="Basic and acidic residues" evidence="1">
    <location>
        <begin position="725"/>
        <end position="748"/>
    </location>
</feature>
<feature type="compositionally biased region" description="Basic and acidic residues" evidence="1">
    <location>
        <begin position="813"/>
        <end position="835"/>
    </location>
</feature>
<dbReference type="KEGG" id="tpol:Mal48_27160"/>
<feature type="compositionally biased region" description="Basic and acidic residues" evidence="1">
    <location>
        <begin position="1065"/>
        <end position="1151"/>
    </location>
</feature>
<feature type="region of interest" description="Disordered" evidence="1">
    <location>
        <begin position="1292"/>
        <end position="1343"/>
    </location>
</feature>
<feature type="compositionally biased region" description="Basic and acidic residues" evidence="1">
    <location>
        <begin position="883"/>
        <end position="897"/>
    </location>
</feature>
<feature type="compositionally biased region" description="Basic and acidic residues" evidence="1">
    <location>
        <begin position="626"/>
        <end position="644"/>
    </location>
</feature>
<proteinExistence type="predicted"/>
<feature type="compositionally biased region" description="Basic residues" evidence="1">
    <location>
        <begin position="1334"/>
        <end position="1343"/>
    </location>
</feature>
<evidence type="ECO:0000313" key="4">
    <source>
        <dbReference type="Proteomes" id="UP000315724"/>
    </source>
</evidence>
<protein>
    <recommendedName>
        <fullName evidence="5">Immunoglobulin G-binding protein A</fullName>
    </recommendedName>
</protein>
<name>A0A517QPB6_9PLAN</name>
<feature type="compositionally biased region" description="Basic and acidic residues" evidence="1">
    <location>
        <begin position="1292"/>
        <end position="1310"/>
    </location>
</feature>
<feature type="transmembrane region" description="Helical" evidence="2">
    <location>
        <begin position="74"/>
        <end position="92"/>
    </location>
</feature>
<keyword evidence="4" id="KW-1185">Reference proteome</keyword>
<feature type="compositionally biased region" description="Basic and acidic residues" evidence="1">
    <location>
        <begin position="592"/>
        <end position="601"/>
    </location>
</feature>
<keyword evidence="2" id="KW-0472">Membrane</keyword>
<feature type="compositionally biased region" description="Polar residues" evidence="1">
    <location>
        <begin position="864"/>
        <end position="882"/>
    </location>
</feature>
<feature type="compositionally biased region" description="Basic and acidic residues" evidence="1">
    <location>
        <begin position="970"/>
        <end position="1031"/>
    </location>
</feature>
<feature type="compositionally biased region" description="Basic and acidic residues" evidence="1">
    <location>
        <begin position="772"/>
        <end position="788"/>
    </location>
</feature>
<feature type="compositionally biased region" description="Low complexity" evidence="1">
    <location>
        <begin position="1194"/>
        <end position="1209"/>
    </location>
</feature>
<gene>
    <name evidence="3" type="ORF">Mal48_27160</name>
</gene>
<keyword evidence="2" id="KW-0812">Transmembrane</keyword>
<feature type="region of interest" description="Disordered" evidence="1">
    <location>
        <begin position="547"/>
        <end position="1220"/>
    </location>
</feature>
<evidence type="ECO:0000256" key="1">
    <source>
        <dbReference type="SAM" id="MobiDB-lite"/>
    </source>
</evidence>
<evidence type="ECO:0000313" key="3">
    <source>
        <dbReference type="EMBL" id="QDT33463.1"/>
    </source>
</evidence>
<feature type="compositionally biased region" description="Polar residues" evidence="1">
    <location>
        <begin position="691"/>
        <end position="720"/>
    </location>
</feature>
<feature type="transmembrane region" description="Helical" evidence="2">
    <location>
        <begin position="41"/>
        <end position="62"/>
    </location>
</feature>
<feature type="compositionally biased region" description="Polar residues" evidence="1">
    <location>
        <begin position="906"/>
        <end position="929"/>
    </location>
</feature>
<dbReference type="PANTHER" id="PTHR17571">
    <property type="entry name" value="URINARY PROTEIN RUP /ACROSOMAL PROTEIN SP-10"/>
    <property type="match status" value="1"/>
</dbReference>
<dbReference type="RefSeq" id="WP_197441669.1">
    <property type="nucleotide sequence ID" value="NZ_CP036267.1"/>
</dbReference>
<feature type="compositionally biased region" description="Basic and acidic residues" evidence="1">
    <location>
        <begin position="677"/>
        <end position="686"/>
    </location>
</feature>